<dbReference type="CDD" id="cd02120">
    <property type="entry name" value="PA_subtilisin_like"/>
    <property type="match status" value="1"/>
</dbReference>
<feature type="active site" description="Charge relay system" evidence="4 5">
    <location>
        <position position="267"/>
    </location>
</feature>
<keyword evidence="9" id="KW-1185">Reference proteome</keyword>
<dbReference type="Gene3D" id="3.40.50.200">
    <property type="entry name" value="Peptidase S8/S53 domain"/>
    <property type="match status" value="1"/>
</dbReference>
<evidence type="ECO:0000256" key="5">
    <source>
        <dbReference type="PROSITE-ProRule" id="PRU01240"/>
    </source>
</evidence>
<evidence type="ECO:0000313" key="9">
    <source>
        <dbReference type="Proteomes" id="UP000184600"/>
    </source>
</evidence>
<evidence type="ECO:0000313" key="8">
    <source>
        <dbReference type="EMBL" id="SHO55272.1"/>
    </source>
</evidence>
<dbReference type="Proteomes" id="UP000184600">
    <property type="component" value="Unassembled WGS sequence"/>
</dbReference>
<feature type="chain" id="PRO_5012636168" evidence="6">
    <location>
        <begin position="32"/>
        <end position="1068"/>
    </location>
</feature>
<evidence type="ECO:0000256" key="2">
    <source>
        <dbReference type="ARBA" id="ARBA00022801"/>
    </source>
</evidence>
<feature type="signal peptide" evidence="6">
    <location>
        <begin position="1"/>
        <end position="31"/>
    </location>
</feature>
<name>A0A1M7YRL5_9VIBR</name>
<dbReference type="EMBL" id="FRFG01000013">
    <property type="protein sequence ID" value="SHO55272.1"/>
    <property type="molecule type" value="Genomic_DNA"/>
</dbReference>
<dbReference type="RefSeq" id="WP_073580169.1">
    <property type="nucleotide sequence ID" value="NZ_AP024897.1"/>
</dbReference>
<protein>
    <submittedName>
        <fullName evidence="8">Minor extracellular protease vpr</fullName>
        <ecNumber evidence="8">3.4.21.-</ecNumber>
    </submittedName>
</protein>
<dbReference type="Gene3D" id="2.60.120.380">
    <property type="match status" value="1"/>
</dbReference>
<dbReference type="InterPro" id="IPR034197">
    <property type="entry name" value="Peptidases_S8_3"/>
</dbReference>
<evidence type="ECO:0000256" key="3">
    <source>
        <dbReference type="ARBA" id="ARBA00022825"/>
    </source>
</evidence>
<dbReference type="Gene3D" id="3.50.30.30">
    <property type="match status" value="1"/>
</dbReference>
<gene>
    <name evidence="8" type="primary">vpr_1</name>
    <name evidence="8" type="ORF">VQ7734_00991</name>
</gene>
<feature type="domain" description="Peptidase S8/S53" evidence="7">
    <location>
        <begin position="258"/>
        <end position="720"/>
    </location>
</feature>
<reference evidence="9" key="1">
    <citation type="submission" date="2016-12" db="EMBL/GenBank/DDBJ databases">
        <authorList>
            <person name="Rodrigo-Torres L."/>
            <person name="Arahal R.D."/>
            <person name="Lucena T."/>
        </authorList>
    </citation>
    <scope>NUCLEOTIDE SEQUENCE [LARGE SCALE GENOMIC DNA]</scope>
</reference>
<dbReference type="AlphaFoldDB" id="A0A1M7YRL5"/>
<accession>A0A1M7YRL5</accession>
<keyword evidence="3 5" id="KW-0720">Serine protease</keyword>
<dbReference type="STRING" id="1117707.VQ7734_00991"/>
<feature type="active site" description="Charge relay system" evidence="4 5">
    <location>
        <position position="335"/>
    </location>
</feature>
<dbReference type="PROSITE" id="PS00138">
    <property type="entry name" value="SUBTILASE_SER"/>
    <property type="match status" value="1"/>
</dbReference>
<evidence type="ECO:0000256" key="4">
    <source>
        <dbReference type="PIRSR" id="PIRSR615500-1"/>
    </source>
</evidence>
<evidence type="ECO:0000256" key="1">
    <source>
        <dbReference type="ARBA" id="ARBA00022670"/>
    </source>
</evidence>
<dbReference type="Pfam" id="PF00082">
    <property type="entry name" value="Peptidase_S8"/>
    <property type="match status" value="1"/>
</dbReference>
<dbReference type="SUPFAM" id="SSF52743">
    <property type="entry name" value="Subtilisin-like"/>
    <property type="match status" value="1"/>
</dbReference>
<dbReference type="InterPro" id="IPR000209">
    <property type="entry name" value="Peptidase_S8/S53_dom"/>
</dbReference>
<dbReference type="PANTHER" id="PTHR10795">
    <property type="entry name" value="PROPROTEIN CONVERTASE SUBTILISIN/KEXIN"/>
    <property type="match status" value="1"/>
</dbReference>
<dbReference type="EC" id="3.4.21.-" evidence="8"/>
<dbReference type="InterPro" id="IPR045051">
    <property type="entry name" value="SBT"/>
</dbReference>
<keyword evidence="1 5" id="KW-0645">Protease</keyword>
<keyword evidence="6" id="KW-0732">Signal</keyword>
<dbReference type="CDD" id="cd04852">
    <property type="entry name" value="Peptidases_S8_3"/>
    <property type="match status" value="1"/>
</dbReference>
<dbReference type="GO" id="GO:0004252">
    <property type="term" value="F:serine-type endopeptidase activity"/>
    <property type="evidence" value="ECO:0007669"/>
    <property type="project" value="UniProtKB-UniRule"/>
</dbReference>
<sequence length="1068" mass="114393">MTIHQLTGFQRRRLSLGLMIALSCAVTSTFAAELKIVNKVGTSLNHGVAEKASPQEQSRTLTELKTASLNNESAVQTYIITGDLPSVASYRGGIEGYESAMSSQDKKLNIQGSSAAAYRAYLQHHQTALIERIEASLGHEVTVLQAMQTAVNALVVQLTPDEVKKISALKGIKSIQKDIQQQLNSSDDQAMYALPSQPELMPDFIENKLNYLAQNSLLGLRTGSEQLQAADSSWQGGLSWIHAPEVWRGSEQLTGTKGEGVVVGVIDSGINPYSPSFRATGDDGYTAKNPKGHYVGVCDTESSVYDASFPCNSKLIGAWGYRGIANGSPVDEHGHGSHTASTAAGNIVYNAALKTSSGLNIVKDVAGVAPHANIIAYRACDKNNQCPISAFLYAVDRAVQDGVDVINFSAGYSEFIDPWAEPVSLAYLSATDAGIFVSAAAGNSGPAPRSISATSGTPWVMTSGNSSHNLVYQNALADMTGGDAGLIPDTITGQTLSQSYGPATIIDAAAYNNPYCEAGKFNIQLNGEIVVCRYSDQAFSQLKANMIGQGAGALILMLPQTIGHGVPTGPGFLRPVDNGYPRIDISYESGQKLSQWLASGKTHTARLTGTKMVTDNRLADIMTFDSSRGPQQTNPGLLKPDITAPGKGIFAAFKDGQSYAIESGTSMAAPHVTGAGALIRSLHPDWSPMQIKSAMMTTAYTGLLKEDGKRAATPFDMGAGRIDVDKAAHAALVLDENARDFIQADPNRGGDPSALNLASLAQKTCVVNCQWTRTVTNGREMTTVWTAMPNPYVTVEPAAFALNPGESQTLTFTANLYNTNVGQWQFAQVGIKSLTPGVPDVHFPVAALSAISNLNQMRGVEITTKQSVDQATLKGLKTVDVSNMQVKTLGPAKATAIDSVLPFSEDYLNSVTRYRYFTFDVPEGAQRFVAEITKTESKDLDLFVGVGEQADFNHVYYYARNANRALEYINMPMPDHAKKLWVAVQNYRYNDPQMIHFRLQTAFLSPSAGNLTVSVPSFVAGGVPFDADIDFSLPDSQSGDRYYGAFSLGTDAAHPDNLGTSFIDFIRQ</sequence>
<dbReference type="InterPro" id="IPR015500">
    <property type="entry name" value="Peptidase_S8_subtilisin-rel"/>
</dbReference>
<evidence type="ECO:0000256" key="6">
    <source>
        <dbReference type="SAM" id="SignalP"/>
    </source>
</evidence>
<organism evidence="8 9">
    <name type="scientific">Vibrio quintilis</name>
    <dbReference type="NCBI Taxonomy" id="1117707"/>
    <lineage>
        <taxon>Bacteria</taxon>
        <taxon>Pseudomonadati</taxon>
        <taxon>Pseudomonadota</taxon>
        <taxon>Gammaproteobacteria</taxon>
        <taxon>Vibrionales</taxon>
        <taxon>Vibrionaceae</taxon>
        <taxon>Vibrio</taxon>
    </lineage>
</organism>
<dbReference type="InterPro" id="IPR023828">
    <property type="entry name" value="Peptidase_S8_Ser-AS"/>
</dbReference>
<dbReference type="GO" id="GO:0006508">
    <property type="term" value="P:proteolysis"/>
    <property type="evidence" value="ECO:0007669"/>
    <property type="project" value="UniProtKB-KW"/>
</dbReference>
<comment type="similarity">
    <text evidence="5">Belongs to the peptidase S8 family.</text>
</comment>
<dbReference type="InterPro" id="IPR036852">
    <property type="entry name" value="Peptidase_S8/S53_dom_sf"/>
</dbReference>
<dbReference type="PROSITE" id="PS51892">
    <property type="entry name" value="SUBTILASE"/>
    <property type="match status" value="1"/>
</dbReference>
<proteinExistence type="inferred from homology"/>
<evidence type="ECO:0000259" key="7">
    <source>
        <dbReference type="Pfam" id="PF00082"/>
    </source>
</evidence>
<keyword evidence="2 5" id="KW-0378">Hydrolase</keyword>
<dbReference type="PRINTS" id="PR00723">
    <property type="entry name" value="SUBTILISIN"/>
</dbReference>
<feature type="active site" description="Charge relay system" evidence="4 5">
    <location>
        <position position="666"/>
    </location>
</feature>
<dbReference type="OrthoDB" id="9790784at2"/>